<evidence type="ECO:0000313" key="2">
    <source>
        <dbReference type="EMBL" id="BAM83292.1"/>
    </source>
</evidence>
<dbReference type="GeneID" id="16998065"/>
<dbReference type="KEGG" id="cme:CYME_CMT331C"/>
<protein>
    <submittedName>
        <fullName evidence="2">Uncharacterized protein</fullName>
    </submittedName>
</protein>
<sequence length="447" mass="48407">MLLTRATPEIALAPTEKASSLRLPPELSAGSFASRLCWLGAKCFVAASGSETYALQVSSKLQGVSQVADRDYEAFSESAQRTEVVLLPNRQTSAVWSVLAQPRFRTEAQCLASSLVDGDLDGDRQCLVACVDSLGALAVSRLHLTECSSGTQIQNRSSFTGATVEHPRVHPGPSCCALARPGRSKSVRSPYIAVAGYLGCTVSVYEGELLVRHMRTLEHPSSLTFGSGSGAFGAQFHSTPCEHEELLYFTEGPAISLCDLRAPGMSFRRKIIGGHASMSSGATVSWYSCDLVGYEMALVGPQRCVLVVDVRRWGVLGRWWSCLKYDATTVMWASATSPSLDRRRTQGMLLYVSGRDNEMACGTLSATAPETQPQQATHEQGRRPNALSSSREPVSAPCGWQQKGERLFGFRAENGWIGAARYGECGWAGLTERGILYTLRTWSGKEL</sequence>
<dbReference type="Gramene" id="CMT331CT">
    <property type="protein sequence ID" value="CMT331CT"/>
    <property type="gene ID" value="CMT331C"/>
</dbReference>
<dbReference type="Proteomes" id="UP000007014">
    <property type="component" value="Chromosome 20"/>
</dbReference>
<reference evidence="2 3" key="2">
    <citation type="journal article" date="2007" name="BMC Biol.">
        <title>A 100%-complete sequence reveals unusually simple genomic features in the hot-spring red alga Cyanidioschyzon merolae.</title>
        <authorList>
            <person name="Nozaki H."/>
            <person name="Takano H."/>
            <person name="Misumi O."/>
            <person name="Terasawa K."/>
            <person name="Matsuzaki M."/>
            <person name="Maruyama S."/>
            <person name="Nishida K."/>
            <person name="Yagisawa F."/>
            <person name="Yoshida Y."/>
            <person name="Fujiwara T."/>
            <person name="Takio S."/>
            <person name="Tamura K."/>
            <person name="Chung S.J."/>
            <person name="Nakamura S."/>
            <person name="Kuroiwa H."/>
            <person name="Tanaka K."/>
            <person name="Sato N."/>
            <person name="Kuroiwa T."/>
        </authorList>
    </citation>
    <scope>NUCLEOTIDE SEQUENCE [LARGE SCALE GENOMIC DNA]</scope>
    <source>
        <strain evidence="2 3">10D</strain>
    </source>
</reference>
<organism evidence="2 3">
    <name type="scientific">Cyanidioschyzon merolae (strain NIES-3377 / 10D)</name>
    <name type="common">Unicellular red alga</name>
    <dbReference type="NCBI Taxonomy" id="280699"/>
    <lineage>
        <taxon>Eukaryota</taxon>
        <taxon>Rhodophyta</taxon>
        <taxon>Bangiophyceae</taxon>
        <taxon>Cyanidiales</taxon>
        <taxon>Cyanidiaceae</taxon>
        <taxon>Cyanidioschyzon</taxon>
    </lineage>
</organism>
<evidence type="ECO:0000256" key="1">
    <source>
        <dbReference type="SAM" id="MobiDB-lite"/>
    </source>
</evidence>
<feature type="compositionally biased region" description="Polar residues" evidence="1">
    <location>
        <begin position="368"/>
        <end position="378"/>
    </location>
</feature>
<name>M1VIC0_CYAM1</name>
<dbReference type="OrthoDB" id="1972at2759"/>
<evidence type="ECO:0000313" key="3">
    <source>
        <dbReference type="Proteomes" id="UP000007014"/>
    </source>
</evidence>
<dbReference type="RefSeq" id="XP_005539328.1">
    <property type="nucleotide sequence ID" value="XM_005539271.1"/>
</dbReference>
<accession>M1VIC0</accession>
<reference evidence="2 3" key="1">
    <citation type="journal article" date="2004" name="Nature">
        <title>Genome sequence of the ultrasmall unicellular red alga Cyanidioschyzon merolae 10D.</title>
        <authorList>
            <person name="Matsuzaki M."/>
            <person name="Misumi O."/>
            <person name="Shin-i T."/>
            <person name="Maruyama S."/>
            <person name="Takahara M."/>
            <person name="Miyagishima S."/>
            <person name="Mori T."/>
            <person name="Nishida K."/>
            <person name="Yagisawa F."/>
            <person name="Nishida K."/>
            <person name="Yoshida Y."/>
            <person name="Nishimura Y."/>
            <person name="Nakao S."/>
            <person name="Kobayashi T."/>
            <person name="Momoyama Y."/>
            <person name="Higashiyama T."/>
            <person name="Minoda A."/>
            <person name="Sano M."/>
            <person name="Nomoto H."/>
            <person name="Oishi K."/>
            <person name="Hayashi H."/>
            <person name="Ohta F."/>
            <person name="Nishizaka S."/>
            <person name="Haga S."/>
            <person name="Miura S."/>
            <person name="Morishita T."/>
            <person name="Kabeya Y."/>
            <person name="Terasawa K."/>
            <person name="Suzuki Y."/>
            <person name="Ishii Y."/>
            <person name="Asakawa S."/>
            <person name="Takano H."/>
            <person name="Ohta N."/>
            <person name="Kuroiwa H."/>
            <person name="Tanaka K."/>
            <person name="Shimizu N."/>
            <person name="Sugano S."/>
            <person name="Sato N."/>
            <person name="Nozaki H."/>
            <person name="Ogasawara N."/>
            <person name="Kohara Y."/>
            <person name="Kuroiwa T."/>
        </authorList>
    </citation>
    <scope>NUCLEOTIDE SEQUENCE [LARGE SCALE GENOMIC DNA]</scope>
    <source>
        <strain evidence="2 3">10D</strain>
    </source>
</reference>
<dbReference type="EMBL" id="AP006502">
    <property type="protein sequence ID" value="BAM83292.1"/>
    <property type="molecule type" value="Genomic_DNA"/>
</dbReference>
<dbReference type="PANTHER" id="PTHR47467:SF1">
    <property type="entry name" value="WD40 REPEAT-CONTAINING PROTEIN"/>
    <property type="match status" value="1"/>
</dbReference>
<dbReference type="HOGENOM" id="CLU_065890_0_0_1"/>
<proteinExistence type="predicted"/>
<feature type="region of interest" description="Disordered" evidence="1">
    <location>
        <begin position="368"/>
        <end position="398"/>
    </location>
</feature>
<gene>
    <name evidence="2" type="ORF">CYME_CMT331C</name>
</gene>
<dbReference type="AlphaFoldDB" id="M1VIC0"/>
<dbReference type="STRING" id="280699.M1VIC0"/>
<keyword evidence="3" id="KW-1185">Reference proteome</keyword>
<dbReference type="PANTHER" id="PTHR47467">
    <property type="entry name" value="OS01G0867200 PROTEIN"/>
    <property type="match status" value="1"/>
</dbReference>